<name>A0A5B9QMS3_9BACT</name>
<evidence type="ECO:0000256" key="1">
    <source>
        <dbReference type="SAM" id="Phobius"/>
    </source>
</evidence>
<dbReference type="KEGG" id="bgok:Pr1d_27200"/>
<keyword evidence="3" id="KW-0560">Oxidoreductase</keyword>
<dbReference type="AlphaFoldDB" id="A0A5B9QMS3"/>
<dbReference type="Gene3D" id="1.10.1330.10">
    <property type="entry name" value="Dockerin domain"/>
    <property type="match status" value="1"/>
</dbReference>
<dbReference type="EMBL" id="CP042913">
    <property type="protein sequence ID" value="QEG35421.1"/>
    <property type="molecule type" value="Genomic_DNA"/>
</dbReference>
<dbReference type="OrthoDB" id="9770043at2"/>
<feature type="transmembrane region" description="Helical" evidence="1">
    <location>
        <begin position="12"/>
        <end position="35"/>
    </location>
</feature>
<organism evidence="3 4">
    <name type="scientific">Bythopirellula goksoeyrii</name>
    <dbReference type="NCBI Taxonomy" id="1400387"/>
    <lineage>
        <taxon>Bacteria</taxon>
        <taxon>Pseudomonadati</taxon>
        <taxon>Planctomycetota</taxon>
        <taxon>Planctomycetia</taxon>
        <taxon>Pirellulales</taxon>
        <taxon>Lacipirellulaceae</taxon>
        <taxon>Bythopirellula</taxon>
    </lineage>
</organism>
<dbReference type="PANTHER" id="PTHR19328:SF75">
    <property type="entry name" value="ALDOSE SUGAR DEHYDROGENASE YLII"/>
    <property type="match status" value="1"/>
</dbReference>
<dbReference type="InterPro" id="IPR011042">
    <property type="entry name" value="6-blade_b-propeller_TolB-like"/>
</dbReference>
<proteinExistence type="predicted"/>
<dbReference type="Gene3D" id="2.120.10.30">
    <property type="entry name" value="TolB, C-terminal domain"/>
    <property type="match status" value="1"/>
</dbReference>
<dbReference type="GO" id="GO:0016491">
    <property type="term" value="F:oxidoreductase activity"/>
    <property type="evidence" value="ECO:0007669"/>
    <property type="project" value="UniProtKB-KW"/>
</dbReference>
<dbReference type="InterPro" id="IPR011041">
    <property type="entry name" value="Quinoprot_gluc/sorb_DH_b-prop"/>
</dbReference>
<accession>A0A5B9QMS3</accession>
<dbReference type="PANTHER" id="PTHR19328">
    <property type="entry name" value="HEDGEHOG-INTERACTING PROTEIN"/>
    <property type="match status" value="1"/>
</dbReference>
<dbReference type="InterPro" id="IPR018247">
    <property type="entry name" value="EF_Hand_1_Ca_BS"/>
</dbReference>
<sequence length="650" mass="69837">MSTPQRVSFFCSLRVAVIFGTVITASLSAIAQLTIELEDFAILPITGSVSGSSNAASLARVNFMRTEPGNADRQFVNDLNGPLYMLDKTTKQFTTYLQFNGDPIGSNPAGMFGKMTYDGGYANGMVSFQFDPDYENNGVFYTIHLEDTGFGSQIPDNSNVPGLDTSGYTSTSPISSVGSTSNPREAVLIEWTDTNISNSVFEGSARELLRIEHNTRIHPMGDMVFNPNAQPGDDDWRVMYLAVGDGGAGERSGSARLTPQRLDLPTGKILRIIPDLGEHTDTSTVSGNGRYRIPDGNPFTSTTGVLGEIYALGFRNPHRISWDAESDSILVNDIGLHTWEEVNIVHEGANYGYSQREGNQQLLPNNSTAGLPTPDEIPIQINGLTTNGMVSPIYPVIQYGHAESSDPLKGDAISSGFVYRGSRVPLLKGKYVFGDITTGQLFYADFEEMLLADDGDPSTLASFGSLDVLWDNPNDAQAGAELYTTISPSNALLGPMHQIIQTAYHDRGGLDPNLPGGANVTGSFGRADMRLAMDDDGELYVLSKMDGMIRAIVGPKANADFDGDGCIDGSDFLIWQRGYGSPGSLASGDANSDGIVNTSDLEIWQLQYGETGGDITASQAIPEPATAALLLVFVYFSIAARQKSDYALLV</sequence>
<protein>
    <submittedName>
        <fullName evidence="3">Soluble aldose sugar dehydrogenase YliI</fullName>
        <ecNumber evidence="3">1.1.5.-</ecNumber>
    </submittedName>
</protein>
<keyword evidence="1" id="KW-0472">Membrane</keyword>
<keyword evidence="1" id="KW-0812">Transmembrane</keyword>
<dbReference type="InterPro" id="IPR036439">
    <property type="entry name" value="Dockerin_dom_sf"/>
</dbReference>
<reference evidence="3 4" key="1">
    <citation type="submission" date="2019-08" db="EMBL/GenBank/DDBJ databases">
        <title>Deep-cultivation of Planctomycetes and their phenomic and genomic characterization uncovers novel biology.</title>
        <authorList>
            <person name="Wiegand S."/>
            <person name="Jogler M."/>
            <person name="Boedeker C."/>
            <person name="Pinto D."/>
            <person name="Vollmers J."/>
            <person name="Rivas-Marin E."/>
            <person name="Kohn T."/>
            <person name="Peeters S.H."/>
            <person name="Heuer A."/>
            <person name="Rast P."/>
            <person name="Oberbeckmann S."/>
            <person name="Bunk B."/>
            <person name="Jeske O."/>
            <person name="Meyerdierks A."/>
            <person name="Storesund J.E."/>
            <person name="Kallscheuer N."/>
            <person name="Luecker S."/>
            <person name="Lage O.M."/>
            <person name="Pohl T."/>
            <person name="Merkel B.J."/>
            <person name="Hornburger P."/>
            <person name="Mueller R.-W."/>
            <person name="Bruemmer F."/>
            <person name="Labrenz M."/>
            <person name="Spormann A.M."/>
            <person name="Op den Camp H."/>
            <person name="Overmann J."/>
            <person name="Amann R."/>
            <person name="Jetten M.S.M."/>
            <person name="Mascher T."/>
            <person name="Medema M.H."/>
            <person name="Devos D.P."/>
            <person name="Kaster A.-K."/>
            <person name="Ovreas L."/>
            <person name="Rohde M."/>
            <person name="Galperin M.Y."/>
            <person name="Jogler C."/>
        </authorList>
    </citation>
    <scope>NUCLEOTIDE SEQUENCE [LARGE SCALE GENOMIC DNA]</scope>
    <source>
        <strain evidence="3 4">Pr1d</strain>
    </source>
</reference>
<dbReference type="Pfam" id="PF07995">
    <property type="entry name" value="GSDH"/>
    <property type="match status" value="1"/>
</dbReference>
<dbReference type="PROSITE" id="PS00018">
    <property type="entry name" value="EF_HAND_1"/>
    <property type="match status" value="1"/>
</dbReference>
<dbReference type="Proteomes" id="UP000323917">
    <property type="component" value="Chromosome"/>
</dbReference>
<evidence type="ECO:0000313" key="3">
    <source>
        <dbReference type="EMBL" id="QEG35421.1"/>
    </source>
</evidence>
<evidence type="ECO:0000313" key="4">
    <source>
        <dbReference type="Proteomes" id="UP000323917"/>
    </source>
</evidence>
<evidence type="ECO:0000259" key="2">
    <source>
        <dbReference type="Pfam" id="PF07995"/>
    </source>
</evidence>
<dbReference type="InterPro" id="IPR012938">
    <property type="entry name" value="Glc/Sorbosone_DH"/>
</dbReference>
<keyword evidence="1" id="KW-1133">Transmembrane helix</keyword>
<dbReference type="GO" id="GO:0000272">
    <property type="term" value="P:polysaccharide catabolic process"/>
    <property type="evidence" value="ECO:0007669"/>
    <property type="project" value="InterPro"/>
</dbReference>
<keyword evidence="4" id="KW-1185">Reference proteome</keyword>
<dbReference type="RefSeq" id="WP_148073936.1">
    <property type="nucleotide sequence ID" value="NZ_CP042913.1"/>
</dbReference>
<feature type="domain" description="Glucose/Sorbosone dehydrogenase" evidence="2">
    <location>
        <begin position="124"/>
        <end position="443"/>
    </location>
</feature>
<dbReference type="EC" id="1.1.5.-" evidence="3"/>
<gene>
    <name evidence="3" type="primary">yliI_2</name>
    <name evidence="3" type="ORF">Pr1d_27200</name>
</gene>
<dbReference type="SUPFAM" id="SSF50952">
    <property type="entry name" value="Soluble quinoprotein glucose dehydrogenase"/>
    <property type="match status" value="1"/>
</dbReference>